<evidence type="ECO:0000256" key="8">
    <source>
        <dbReference type="ARBA" id="ARBA00023157"/>
    </source>
</evidence>
<dbReference type="Gene3D" id="2.70.130.10">
    <property type="entry name" value="Mannose-6-phosphate receptor binding domain"/>
    <property type="match status" value="2"/>
</dbReference>
<dbReference type="InterPro" id="IPR009011">
    <property type="entry name" value="Man6P_isomerase_rcpt-bd_dom_sf"/>
</dbReference>
<evidence type="ECO:0000256" key="7">
    <source>
        <dbReference type="ARBA" id="ARBA00022824"/>
    </source>
</evidence>
<keyword evidence="5 15" id="KW-0732">Signal</keyword>
<comment type="caution">
    <text evidence="13">Lacks conserved residue(s) required for the propagation of feature annotation.</text>
</comment>
<dbReference type="InterPro" id="IPR044865">
    <property type="entry name" value="MRH_dom"/>
</dbReference>
<dbReference type="Proteomes" id="UP000887561">
    <property type="component" value="Unplaced"/>
</dbReference>
<feature type="region of interest" description="Disordered" evidence="14">
    <location>
        <begin position="579"/>
        <end position="604"/>
    </location>
</feature>
<keyword evidence="9" id="KW-0325">Glycoprotein</keyword>
<evidence type="ECO:0000256" key="4">
    <source>
        <dbReference type="ARBA" id="ARBA00022536"/>
    </source>
</evidence>
<evidence type="ECO:0000259" key="16">
    <source>
        <dbReference type="PROSITE" id="PS50026"/>
    </source>
</evidence>
<evidence type="ECO:0000256" key="1">
    <source>
        <dbReference type="ARBA" id="ARBA00004240"/>
    </source>
</evidence>
<evidence type="ECO:0000259" key="17">
    <source>
        <dbReference type="PROSITE" id="PS51914"/>
    </source>
</evidence>
<feature type="compositionally biased region" description="Basic and acidic residues" evidence="14">
    <location>
        <begin position="579"/>
        <end position="600"/>
    </location>
</feature>
<dbReference type="SUPFAM" id="SSF57196">
    <property type="entry name" value="EGF/Laminin"/>
    <property type="match status" value="5"/>
</dbReference>
<reference evidence="19" key="1">
    <citation type="submission" date="2022-11" db="UniProtKB">
        <authorList>
            <consortium name="WormBaseParasite"/>
        </authorList>
    </citation>
    <scope>IDENTIFICATION</scope>
</reference>
<dbReference type="CDD" id="cd00054">
    <property type="entry name" value="EGF_CA"/>
    <property type="match status" value="4"/>
</dbReference>
<evidence type="ECO:0000313" key="19">
    <source>
        <dbReference type="WBParaSite" id="scaffold6861_cov169.g11342"/>
    </source>
</evidence>
<keyword evidence="8 13" id="KW-1015">Disulfide bond</keyword>
<dbReference type="PANTHER" id="PTHR15414:SF0">
    <property type="entry name" value="ENDOPLASMIC RETICULUM LECTIN 1"/>
    <property type="match status" value="1"/>
</dbReference>
<accession>A0A915N0A1</accession>
<dbReference type="PROSITE" id="PS51914">
    <property type="entry name" value="MRH"/>
    <property type="match status" value="1"/>
</dbReference>
<dbReference type="GO" id="GO:0045597">
    <property type="term" value="P:positive regulation of cell differentiation"/>
    <property type="evidence" value="ECO:0007669"/>
    <property type="project" value="UniProtKB-ARBA"/>
</dbReference>
<feature type="domain" description="EGF-like" evidence="16">
    <location>
        <begin position="49"/>
        <end position="87"/>
    </location>
</feature>
<keyword evidence="3" id="KW-0964">Secreted</keyword>
<dbReference type="InterPro" id="IPR000152">
    <property type="entry name" value="EGF-type_Asp/Asn_hydroxyl_site"/>
</dbReference>
<dbReference type="PROSITE" id="PS01186">
    <property type="entry name" value="EGF_2"/>
    <property type="match status" value="3"/>
</dbReference>
<dbReference type="PANTHER" id="PTHR15414">
    <property type="entry name" value="OS-9-RELATED"/>
    <property type="match status" value="1"/>
</dbReference>
<evidence type="ECO:0000256" key="10">
    <source>
        <dbReference type="ARBA" id="ARBA00037585"/>
    </source>
</evidence>
<evidence type="ECO:0000256" key="3">
    <source>
        <dbReference type="ARBA" id="ARBA00022525"/>
    </source>
</evidence>
<proteinExistence type="predicted"/>
<dbReference type="PROSITE" id="PS00010">
    <property type="entry name" value="ASX_HYDROXYL"/>
    <property type="match status" value="1"/>
</dbReference>
<evidence type="ECO:0000256" key="6">
    <source>
        <dbReference type="ARBA" id="ARBA00022737"/>
    </source>
</evidence>
<dbReference type="InterPro" id="IPR001881">
    <property type="entry name" value="EGF-like_Ca-bd_dom"/>
</dbReference>
<dbReference type="GO" id="GO:0005788">
    <property type="term" value="C:endoplasmic reticulum lumen"/>
    <property type="evidence" value="ECO:0007669"/>
    <property type="project" value="TreeGrafter"/>
</dbReference>
<feature type="domain" description="EGF-like" evidence="16">
    <location>
        <begin position="175"/>
        <end position="214"/>
    </location>
</feature>
<dbReference type="GO" id="GO:0030968">
    <property type="term" value="P:endoplasmic reticulum unfolded protein response"/>
    <property type="evidence" value="ECO:0007669"/>
    <property type="project" value="InterPro"/>
</dbReference>
<feature type="domain" description="MRH" evidence="17">
    <location>
        <begin position="352"/>
        <end position="481"/>
    </location>
</feature>
<evidence type="ECO:0000256" key="5">
    <source>
        <dbReference type="ARBA" id="ARBA00022729"/>
    </source>
</evidence>
<dbReference type="GO" id="GO:0007399">
    <property type="term" value="P:nervous system development"/>
    <property type="evidence" value="ECO:0007669"/>
    <property type="project" value="UniProtKB-ARBA"/>
</dbReference>
<dbReference type="AlphaFoldDB" id="A0A915N0A1"/>
<feature type="domain" description="EGF-like" evidence="16">
    <location>
        <begin position="132"/>
        <end position="173"/>
    </location>
</feature>
<dbReference type="Pfam" id="PF00008">
    <property type="entry name" value="EGF"/>
    <property type="match status" value="3"/>
</dbReference>
<evidence type="ECO:0000256" key="11">
    <source>
        <dbReference type="ARBA" id="ARBA00041108"/>
    </source>
</evidence>
<dbReference type="GO" id="GO:0005509">
    <property type="term" value="F:calcium ion binding"/>
    <property type="evidence" value="ECO:0007669"/>
    <property type="project" value="InterPro"/>
</dbReference>
<dbReference type="SUPFAM" id="SSF50911">
    <property type="entry name" value="Mannose 6-phosphate receptor domain"/>
    <property type="match status" value="1"/>
</dbReference>
<dbReference type="WBParaSite" id="scaffold6861_cov169.g11342">
    <property type="protein sequence ID" value="scaffold6861_cov169.g11342"/>
    <property type="gene ID" value="scaffold6861_cov169.g11342"/>
</dbReference>
<evidence type="ECO:0000256" key="15">
    <source>
        <dbReference type="SAM" id="SignalP"/>
    </source>
</evidence>
<dbReference type="FunFam" id="2.10.25.10:FF:000012">
    <property type="entry name" value="Delta-like protein"/>
    <property type="match status" value="1"/>
</dbReference>
<comment type="subcellular location">
    <subcellularLocation>
        <location evidence="1">Endoplasmic reticulum</location>
    </subcellularLocation>
    <subcellularLocation>
        <location evidence="2">Secreted</location>
    </subcellularLocation>
</comment>
<organism evidence="18 19">
    <name type="scientific">Meloidogyne javanica</name>
    <name type="common">Root-knot nematode worm</name>
    <dbReference type="NCBI Taxonomy" id="6303"/>
    <lineage>
        <taxon>Eukaryota</taxon>
        <taxon>Metazoa</taxon>
        <taxon>Ecdysozoa</taxon>
        <taxon>Nematoda</taxon>
        <taxon>Chromadorea</taxon>
        <taxon>Rhabditida</taxon>
        <taxon>Tylenchina</taxon>
        <taxon>Tylenchomorpha</taxon>
        <taxon>Tylenchoidea</taxon>
        <taxon>Meloidogynidae</taxon>
        <taxon>Meloidogyninae</taxon>
        <taxon>Meloidogyne</taxon>
        <taxon>Meloidogyne incognita group</taxon>
    </lineage>
</organism>
<sequence length="685" mass="77838">MTTMFLILLKVVTVLMACIPNSRCKGFCRRGPGECTCPFGKGGQFCEKDLVFCTKNSPCKNGGICQNNAEGNYTCKCIPGYGGRNCERKLTKCEEEPCYNGAKCIPSVSYPGFRCLCSSILGFFGRFCEIKAPNGCLDLPCQNGGSCIDYSNTIHNNSFKCICPEGWTGPLCELPWGYCSENPCQNGGSCVTDNLNEKGYVCFCKPGWSGVNCEDKINNCLINPCLNGGICFNSMNAFRCYCTNQWEDKMIFDLIFFLNLFALIPCFNGETIDMDYLRLLDDRLMYSIEYKPIDQFPADIEEKEGKLVQITSPDQEQYKCLIPTINTYSKKRIEAYTGPSPAQLLNPIYDQSICSYKFEAYWNYELCHGRYVLQYHEEKDTKKRTEFFLGNYVSVAAVVMFQEAKNFDQLNPPTKKIGDEVRAYYPVTYSHGTLCDLNGKPRQTVVLYVCEENAQQNIYSFTEISSCHYEIIVFANELCAHPAFQIMPRKENEIKCFPLSKLHTEDPKPKAVIKIQEEAEKQYAQEYALLKQLTDVKTAKQIFSKFFQISDESLEDGFGQLTAVLESIKKVAQQKRADMKKSLASKEHSPEKQELTKDPESPPNELEQIVKGFFRGTVCLHGGSGWWKYEVCYGKTVMQYHSELSKKRENILLGVFDKAVHMAWTIEHPEKVIERNEDGRVMSAT</sequence>
<evidence type="ECO:0000256" key="12">
    <source>
        <dbReference type="ARBA" id="ARBA00041661"/>
    </source>
</evidence>
<keyword evidence="7" id="KW-0256">Endoplasmic reticulum</keyword>
<dbReference type="InterPro" id="IPR012913">
    <property type="entry name" value="OS9-like_dom"/>
</dbReference>
<dbReference type="InterPro" id="IPR045149">
    <property type="entry name" value="OS-9-like"/>
</dbReference>
<keyword evidence="4 13" id="KW-0245">EGF-like domain</keyword>
<dbReference type="Gene3D" id="2.10.25.10">
    <property type="entry name" value="Laminin"/>
    <property type="match status" value="5"/>
</dbReference>
<comment type="function">
    <text evidence="10">Probable lectin that binds selectively to improperly folded lumenal proteins. May function in endoplasmic reticulum quality control and endoplasmic reticulum-associated degradation (ERAD) of both non-glycosylated proteins and glycoproteins.</text>
</comment>
<dbReference type="PROSITE" id="PS50026">
    <property type="entry name" value="EGF_3"/>
    <property type="match status" value="5"/>
</dbReference>
<keyword evidence="18" id="KW-1185">Reference proteome</keyword>
<dbReference type="InterPro" id="IPR000742">
    <property type="entry name" value="EGF"/>
</dbReference>
<name>A0A915N0A1_MELJA</name>
<evidence type="ECO:0000313" key="18">
    <source>
        <dbReference type="Proteomes" id="UP000887561"/>
    </source>
</evidence>
<evidence type="ECO:0000256" key="13">
    <source>
        <dbReference type="PROSITE-ProRule" id="PRU00076"/>
    </source>
</evidence>
<evidence type="ECO:0000256" key="2">
    <source>
        <dbReference type="ARBA" id="ARBA00004613"/>
    </source>
</evidence>
<dbReference type="Pfam" id="PF07915">
    <property type="entry name" value="PRKCSH"/>
    <property type="match status" value="2"/>
</dbReference>
<dbReference type="GO" id="GO:0005576">
    <property type="term" value="C:extracellular region"/>
    <property type="evidence" value="ECO:0007669"/>
    <property type="project" value="UniProtKB-SubCell"/>
</dbReference>
<feature type="disulfide bond" evidence="13">
    <location>
        <begin position="163"/>
        <end position="172"/>
    </location>
</feature>
<feature type="domain" description="EGF-like" evidence="16">
    <location>
        <begin position="89"/>
        <end position="129"/>
    </location>
</feature>
<dbReference type="FunFam" id="2.10.25.10:FF:000064">
    <property type="entry name" value="Delta-like protein"/>
    <property type="match status" value="1"/>
</dbReference>
<feature type="domain" description="EGF-like" evidence="16">
    <location>
        <begin position="216"/>
        <end position="253"/>
    </location>
</feature>
<evidence type="ECO:0000256" key="14">
    <source>
        <dbReference type="SAM" id="MobiDB-lite"/>
    </source>
</evidence>
<protein>
    <recommendedName>
        <fullName evidence="11">Endoplasmic reticulum lectin 1</fullName>
    </recommendedName>
    <alternativeName>
        <fullName evidence="12">ER lectin</fullName>
    </alternativeName>
</protein>
<feature type="signal peptide" evidence="15">
    <location>
        <begin position="1"/>
        <end position="24"/>
    </location>
</feature>
<evidence type="ECO:0000256" key="9">
    <source>
        <dbReference type="ARBA" id="ARBA00023180"/>
    </source>
</evidence>
<keyword evidence="6" id="KW-0677">Repeat</keyword>
<feature type="chain" id="PRO_5037631669" description="Endoplasmic reticulum lectin 1" evidence="15">
    <location>
        <begin position="25"/>
        <end position="685"/>
    </location>
</feature>
<dbReference type="SMART" id="SM00181">
    <property type="entry name" value="EGF"/>
    <property type="match status" value="6"/>
</dbReference>
<dbReference type="GO" id="GO:0030970">
    <property type="term" value="P:retrograde protein transport, ER to cytosol"/>
    <property type="evidence" value="ECO:0007669"/>
    <property type="project" value="TreeGrafter"/>
</dbReference>
<feature type="disulfide bond" evidence="13">
    <location>
        <begin position="98"/>
        <end position="115"/>
    </location>
</feature>
<feature type="disulfide bond" evidence="13">
    <location>
        <begin position="77"/>
        <end position="86"/>
    </location>
</feature>
<dbReference type="PROSITE" id="PS00022">
    <property type="entry name" value="EGF_1"/>
    <property type="match status" value="4"/>
</dbReference>
<dbReference type="SMART" id="SM00179">
    <property type="entry name" value="EGF_CA"/>
    <property type="match status" value="5"/>
</dbReference>
<feature type="disulfide bond" evidence="13">
    <location>
        <begin position="204"/>
        <end position="213"/>
    </location>
</feature>
<dbReference type="FunFam" id="2.10.25.10:FF:000045">
    <property type="entry name" value="Slit guidance ligand 2"/>
    <property type="match status" value="1"/>
</dbReference>